<feature type="compositionally biased region" description="Low complexity" evidence="1">
    <location>
        <begin position="333"/>
        <end position="342"/>
    </location>
</feature>
<dbReference type="InterPro" id="IPR006016">
    <property type="entry name" value="UspA"/>
</dbReference>
<feature type="compositionally biased region" description="Polar residues" evidence="1">
    <location>
        <begin position="90"/>
        <end position="100"/>
    </location>
</feature>
<reference evidence="3 4" key="1">
    <citation type="submission" date="2017-10" db="EMBL/GenBank/DDBJ databases">
        <title>Comparative genomics in systemic dimorphic fungi from Ajellomycetaceae.</title>
        <authorList>
            <person name="Munoz J.F."/>
            <person name="Mcewen J.G."/>
            <person name="Clay O.K."/>
            <person name="Cuomo C.A."/>
        </authorList>
    </citation>
    <scope>NUCLEOTIDE SEQUENCE [LARGE SCALE GENOMIC DNA]</scope>
    <source>
        <strain evidence="3 4">UAMH7299</strain>
    </source>
</reference>
<dbReference type="EMBL" id="PDNA01000159">
    <property type="protein sequence ID" value="PGH08523.1"/>
    <property type="molecule type" value="Genomic_DNA"/>
</dbReference>
<dbReference type="STRING" id="1447883.A0A2B7XIC4"/>
<feature type="region of interest" description="Disordered" evidence="1">
    <location>
        <begin position="18"/>
        <end position="114"/>
    </location>
</feature>
<dbReference type="PRINTS" id="PR01438">
    <property type="entry name" value="UNVRSLSTRESS"/>
</dbReference>
<feature type="compositionally biased region" description="Low complexity" evidence="1">
    <location>
        <begin position="54"/>
        <end position="70"/>
    </location>
</feature>
<dbReference type="Gene3D" id="3.40.50.620">
    <property type="entry name" value="HUPs"/>
    <property type="match status" value="2"/>
</dbReference>
<name>A0A2B7XIC4_POLH7</name>
<accession>A0A2B7XIC4</accession>
<feature type="compositionally biased region" description="Polar residues" evidence="1">
    <location>
        <begin position="213"/>
        <end position="229"/>
    </location>
</feature>
<feature type="region of interest" description="Disordered" evidence="1">
    <location>
        <begin position="260"/>
        <end position="363"/>
    </location>
</feature>
<dbReference type="SUPFAM" id="SSF52402">
    <property type="entry name" value="Adenine nucleotide alpha hydrolases-like"/>
    <property type="match status" value="1"/>
</dbReference>
<feature type="compositionally biased region" description="Basic residues" evidence="1">
    <location>
        <begin position="23"/>
        <end position="33"/>
    </location>
</feature>
<keyword evidence="4" id="KW-1185">Reference proteome</keyword>
<evidence type="ECO:0000256" key="1">
    <source>
        <dbReference type="SAM" id="MobiDB-lite"/>
    </source>
</evidence>
<dbReference type="PANTHER" id="PTHR46100">
    <property type="entry name" value="IMP2'P"/>
    <property type="match status" value="1"/>
</dbReference>
<feature type="domain" description="UspA" evidence="2">
    <location>
        <begin position="550"/>
        <end position="663"/>
    </location>
</feature>
<feature type="region of interest" description="Disordered" evidence="1">
    <location>
        <begin position="532"/>
        <end position="573"/>
    </location>
</feature>
<dbReference type="OrthoDB" id="992776at2759"/>
<dbReference type="InterPro" id="IPR006015">
    <property type="entry name" value="Universal_stress_UspA"/>
</dbReference>
<sequence>MSLEAALDEERLQILDILEGRPAHSHSSSRPRHASPTPPVRSMLDVSTDGAQQRPGGASGSPSGRTASTSNVRSMLEPVSPSPLRLTHSAAASPTSQTSYLHDKNGHRRASEATTIGLPEIKKKEVNIDQDYQFDMLPSIPHHALPKRVTQGGKLGSSTNNSAMHASSMAAVISGADLGSIPGYSRGRDYRRHNSSVGAANQSRSPSAHRLARSQSPGTKLLGANSTFTPGKFYTDSGKMINMDMAYRKLSDAALSRAGGSLAHLPKKPTSGERGDGDAQSENGDTRLPKDDYPDAHSDDDDTTDVDSSSGEEDWKSEMYRGRRRSRKKSDADAASDGAGSQKGREKKTKSLLAAAEEESKRVSSSYKVRSLLEPVPVAGKQAPKKTGVHPHTSFDYAGSMANTPVGSEDEAEYSDIKKAQNLSIYMSQPDHSIPNRVIRTIVRGEFTSMQEEANQGRRRLRKYLVATDLSEEAVYALEWTIGTILRDGDTLYAVYAVDEETGTGAETSAVQIGEGAKAILDAADIVVSQTESTEGNPAKASLVGPIAPVRASSTQRTGSDSKSGSIDSRNMSKAEMERIHAVEMISQTCIKLLRKTRLQVRVAVEVIHCKSPKHLITEAIDGLEPTLVILGSRGRSAIKGVLLGSFSNYIVTKSSVPVMVARKKLRKHAKLKTTNVRLSNNLTTPKKLAFAKID</sequence>
<feature type="compositionally biased region" description="Basic and acidic residues" evidence="1">
    <location>
        <begin position="284"/>
        <end position="297"/>
    </location>
</feature>
<protein>
    <recommendedName>
        <fullName evidence="2">UspA domain-containing protein</fullName>
    </recommendedName>
</protein>
<evidence type="ECO:0000259" key="2">
    <source>
        <dbReference type="Pfam" id="PF00582"/>
    </source>
</evidence>
<evidence type="ECO:0000313" key="3">
    <source>
        <dbReference type="EMBL" id="PGH08523.1"/>
    </source>
</evidence>
<dbReference type="InterPro" id="IPR014729">
    <property type="entry name" value="Rossmann-like_a/b/a_fold"/>
</dbReference>
<feature type="region of interest" description="Disordered" evidence="1">
    <location>
        <begin position="184"/>
        <end position="235"/>
    </location>
</feature>
<dbReference type="Pfam" id="PF00582">
    <property type="entry name" value="Usp"/>
    <property type="match status" value="1"/>
</dbReference>
<evidence type="ECO:0000313" key="4">
    <source>
        <dbReference type="Proteomes" id="UP000224634"/>
    </source>
</evidence>
<dbReference type="PANTHER" id="PTHR46100:SF4">
    <property type="entry name" value="USPA DOMAIN-CONTAINING PROTEIN"/>
    <property type="match status" value="1"/>
</dbReference>
<proteinExistence type="predicted"/>
<comment type="caution">
    <text evidence="3">The sequence shown here is derived from an EMBL/GenBank/DDBJ whole genome shotgun (WGS) entry which is preliminary data.</text>
</comment>
<organism evidence="3 4">
    <name type="scientific">Polytolypa hystricis (strain UAMH7299)</name>
    <dbReference type="NCBI Taxonomy" id="1447883"/>
    <lineage>
        <taxon>Eukaryota</taxon>
        <taxon>Fungi</taxon>
        <taxon>Dikarya</taxon>
        <taxon>Ascomycota</taxon>
        <taxon>Pezizomycotina</taxon>
        <taxon>Eurotiomycetes</taxon>
        <taxon>Eurotiomycetidae</taxon>
        <taxon>Onygenales</taxon>
        <taxon>Onygenales incertae sedis</taxon>
        <taxon>Polytolypa</taxon>
    </lineage>
</organism>
<feature type="compositionally biased region" description="Polar residues" evidence="1">
    <location>
        <begin position="195"/>
        <end position="206"/>
    </location>
</feature>
<dbReference type="CDD" id="cd23659">
    <property type="entry name" value="USP_At3g01520-like"/>
    <property type="match status" value="1"/>
</dbReference>
<dbReference type="Proteomes" id="UP000224634">
    <property type="component" value="Unassembled WGS sequence"/>
</dbReference>
<dbReference type="AlphaFoldDB" id="A0A2B7XIC4"/>
<feature type="compositionally biased region" description="Polar residues" evidence="1">
    <location>
        <begin position="552"/>
        <end position="570"/>
    </location>
</feature>
<gene>
    <name evidence="3" type="ORF">AJ80_07843</name>
</gene>